<name>U1GJR4_ENDPU</name>
<feature type="region of interest" description="Disordered" evidence="7">
    <location>
        <begin position="430"/>
        <end position="462"/>
    </location>
</feature>
<dbReference type="InterPro" id="IPR001766">
    <property type="entry name" value="Fork_head_dom"/>
</dbReference>
<feature type="compositionally biased region" description="Low complexity" evidence="7">
    <location>
        <begin position="436"/>
        <end position="451"/>
    </location>
</feature>
<feature type="domain" description="Fork-head" evidence="9">
    <location>
        <begin position="342"/>
        <end position="432"/>
    </location>
</feature>
<dbReference type="EMBL" id="KE721116">
    <property type="protein sequence ID" value="ERF72071.1"/>
    <property type="molecule type" value="Genomic_DNA"/>
</dbReference>
<dbReference type="Proteomes" id="UP000019373">
    <property type="component" value="Unassembled WGS sequence"/>
</dbReference>
<feature type="compositionally biased region" description="Low complexity" evidence="7">
    <location>
        <begin position="539"/>
        <end position="549"/>
    </location>
</feature>
<dbReference type="OrthoDB" id="5954824at2759"/>
<dbReference type="InterPro" id="IPR008984">
    <property type="entry name" value="SMAD_FHA_dom_sf"/>
</dbReference>
<feature type="compositionally biased region" description="Low complexity" evidence="7">
    <location>
        <begin position="778"/>
        <end position="792"/>
    </location>
</feature>
<evidence type="ECO:0000259" key="8">
    <source>
        <dbReference type="PROSITE" id="PS50006"/>
    </source>
</evidence>
<reference evidence="11" key="1">
    <citation type="journal article" date="2014" name="BMC Genomics">
        <title>Genome characteristics reveal the impact of lichenization on lichen-forming fungus Endocarpon pusillum Hedwig (Verrucariales, Ascomycota).</title>
        <authorList>
            <person name="Wang Y.-Y."/>
            <person name="Liu B."/>
            <person name="Zhang X.-Y."/>
            <person name="Zhou Q.-M."/>
            <person name="Zhang T."/>
            <person name="Li H."/>
            <person name="Yu Y.-F."/>
            <person name="Zhang X.-L."/>
            <person name="Hao X.-Y."/>
            <person name="Wang M."/>
            <person name="Wang L."/>
            <person name="Wei J.-C."/>
        </authorList>
    </citation>
    <scope>NUCLEOTIDE SEQUENCE [LARGE SCALE GENOMIC DNA]</scope>
    <source>
        <strain evidence="11">Z07020 / HMAS-L-300199</strain>
    </source>
</reference>
<dbReference type="PROSITE" id="PS50006">
    <property type="entry name" value="FHA_DOMAIN"/>
    <property type="match status" value="1"/>
</dbReference>
<dbReference type="Gene3D" id="1.10.10.10">
    <property type="entry name" value="Winged helix-like DNA-binding domain superfamily/Winged helix DNA-binding domain"/>
    <property type="match status" value="1"/>
</dbReference>
<keyword evidence="4" id="KW-0804">Transcription</keyword>
<evidence type="ECO:0000313" key="11">
    <source>
        <dbReference type="Proteomes" id="UP000019373"/>
    </source>
</evidence>
<gene>
    <name evidence="10" type="ORF">EPUS_04989</name>
</gene>
<dbReference type="SUPFAM" id="SSF46785">
    <property type="entry name" value="Winged helix' DNA-binding domain"/>
    <property type="match status" value="1"/>
</dbReference>
<dbReference type="PROSITE" id="PS00658">
    <property type="entry name" value="FORK_HEAD_2"/>
    <property type="match status" value="1"/>
</dbReference>
<evidence type="ECO:0000256" key="2">
    <source>
        <dbReference type="ARBA" id="ARBA00023015"/>
    </source>
</evidence>
<feature type="region of interest" description="Disordered" evidence="7">
    <location>
        <begin position="485"/>
        <end position="589"/>
    </location>
</feature>
<feature type="compositionally biased region" description="Low complexity" evidence="7">
    <location>
        <begin position="821"/>
        <end position="830"/>
    </location>
</feature>
<feature type="compositionally biased region" description="Low complexity" evidence="7">
    <location>
        <begin position="799"/>
        <end position="808"/>
    </location>
</feature>
<keyword evidence="3 6" id="KW-0238">DNA-binding</keyword>
<dbReference type="GO" id="GO:0000981">
    <property type="term" value="F:DNA-binding transcription factor activity, RNA polymerase II-specific"/>
    <property type="evidence" value="ECO:0007669"/>
    <property type="project" value="TreeGrafter"/>
</dbReference>
<evidence type="ECO:0000256" key="4">
    <source>
        <dbReference type="ARBA" id="ARBA00023163"/>
    </source>
</evidence>
<feature type="region of interest" description="Disordered" evidence="7">
    <location>
        <begin position="632"/>
        <end position="700"/>
    </location>
</feature>
<dbReference type="InterPro" id="IPR036388">
    <property type="entry name" value="WH-like_DNA-bd_sf"/>
</dbReference>
<dbReference type="HOGENOM" id="CLU_007090_1_0_1"/>
<dbReference type="SUPFAM" id="SSF49879">
    <property type="entry name" value="SMAD/FHA domain"/>
    <property type="match status" value="1"/>
</dbReference>
<comment type="subcellular location">
    <subcellularLocation>
        <location evidence="1 6">Nucleus</location>
    </subcellularLocation>
</comment>
<dbReference type="InterPro" id="IPR030456">
    <property type="entry name" value="TF_fork_head_CS_2"/>
</dbReference>
<dbReference type="AlphaFoldDB" id="U1GJR4"/>
<dbReference type="GO" id="GO:0000978">
    <property type="term" value="F:RNA polymerase II cis-regulatory region sequence-specific DNA binding"/>
    <property type="evidence" value="ECO:0007669"/>
    <property type="project" value="TreeGrafter"/>
</dbReference>
<keyword evidence="2" id="KW-0805">Transcription regulation</keyword>
<dbReference type="SMART" id="SM00339">
    <property type="entry name" value="FH"/>
    <property type="match status" value="1"/>
</dbReference>
<dbReference type="PROSITE" id="PS50039">
    <property type="entry name" value="FORK_HEAD_3"/>
    <property type="match status" value="1"/>
</dbReference>
<evidence type="ECO:0000256" key="1">
    <source>
        <dbReference type="ARBA" id="ARBA00004123"/>
    </source>
</evidence>
<feature type="region of interest" description="Disordered" evidence="7">
    <location>
        <begin position="775"/>
        <end position="830"/>
    </location>
</feature>
<dbReference type="InterPro" id="IPR036390">
    <property type="entry name" value="WH_DNA-bd_sf"/>
</dbReference>
<keyword evidence="11" id="KW-1185">Reference proteome</keyword>
<dbReference type="PROSITE" id="PS00657">
    <property type="entry name" value="FORK_HEAD_1"/>
    <property type="match status" value="1"/>
</dbReference>
<dbReference type="FunFam" id="1.10.10.10:FF:000030">
    <property type="entry name" value="Forkhead box protein K2"/>
    <property type="match status" value="1"/>
</dbReference>
<evidence type="ECO:0000256" key="5">
    <source>
        <dbReference type="ARBA" id="ARBA00023242"/>
    </source>
</evidence>
<dbReference type="SMART" id="SM00240">
    <property type="entry name" value="FHA"/>
    <property type="match status" value="1"/>
</dbReference>
<proteinExistence type="predicted"/>
<dbReference type="InterPro" id="IPR018122">
    <property type="entry name" value="TF_fork_head_CS_1"/>
</dbReference>
<dbReference type="PANTHER" id="PTHR45881:SF1">
    <property type="entry name" value="FORK HEAD PROTEIN HOMOLOG 2"/>
    <property type="match status" value="1"/>
</dbReference>
<evidence type="ECO:0000256" key="3">
    <source>
        <dbReference type="ARBA" id="ARBA00023125"/>
    </source>
</evidence>
<sequence length="830" mass="89669">MAPGKRKPRRRGPNETSELDPPDSSPTGPSAKKRRTNGTRVSQRQPRISPEPILPNDQSDISTGEGENVGDKDLIDSVISYLQVASHPVAVVSDHANEKIDEEKKVTAYAKIAGRDWTYFVLGQNVNIGRPPDKDADAPPIAPSSPLADMKDSLPIHIDLGPSKYVSRHHACVFYDADYPENGGWHLRVDGRNGVRVNHNLLKRGESHQLTSGDIMEIAGTQMMWVTPGDKAIIEPSFVEKAKMAASGGEDWAASQHAHPPAQSTNLPAGSLYPMTANHQPLAPAPPYFKRAVTPPPTQKDGRGQRGVFDSRPPQSPMYNRGMMMESTQDIDYSQDAAKDLKPPFSYATMIAQAIFSNEEEKLTLSNIYAWISDKYAFYRHSNSGWQNSIRHNLSLNKAFQKVPRRTDEPGKGMKWQIAPEFRQEYLRKQAKKGFPSSSSAPTSPAAPGSSKGVAPEFRGANGQNLGYDSSYVSQFPAVNTNQQVHAMTPERRPRTNTQTTAPDPDLDTIDSPLPLRHNTVVSPPKQPHYSLPPTISMSHPQQSQHSPSRTASNNEAHPPSNPTLSSSYLDTPFHPNHTNIITPAPRKLQNIRLAPPSTLVAPSKFMPPDSSPAGPHGIFWRGLMSSGGPAFLGSTPAGPTVLDMSPVKHHQSGGGDGDVDDDRDVMSSSPPPMDGPGASPSKRISNSATRLGSGGIIGAGGVKREHEASMNTNINSDSVNGLGIASTSHSGHHIIGADHEYLDNDREDDDEGEIGGAGVGVGFDLAKGFQPIGSFNSLSSFSQPRQQQQQQQRRRRQQSLQGQSQGFTQRQESHIGAGSGAAAAARASS</sequence>
<dbReference type="Pfam" id="PF00498">
    <property type="entry name" value="FHA"/>
    <property type="match status" value="1"/>
</dbReference>
<dbReference type="CDD" id="cd22701">
    <property type="entry name" value="FHA_FKH1-like"/>
    <property type="match status" value="1"/>
</dbReference>
<evidence type="ECO:0000256" key="7">
    <source>
        <dbReference type="SAM" id="MobiDB-lite"/>
    </source>
</evidence>
<dbReference type="GO" id="GO:0005634">
    <property type="term" value="C:nucleus"/>
    <property type="evidence" value="ECO:0007669"/>
    <property type="project" value="UniProtKB-SubCell"/>
</dbReference>
<dbReference type="PRINTS" id="PR00053">
    <property type="entry name" value="FORKHEAD"/>
</dbReference>
<evidence type="ECO:0000256" key="6">
    <source>
        <dbReference type="PROSITE-ProRule" id="PRU00089"/>
    </source>
</evidence>
<dbReference type="Gene3D" id="2.60.200.20">
    <property type="match status" value="1"/>
</dbReference>
<dbReference type="OMA" id="WINEPAY"/>
<dbReference type="Pfam" id="PF00250">
    <property type="entry name" value="Forkhead"/>
    <property type="match status" value="1"/>
</dbReference>
<organism evidence="10 11">
    <name type="scientific">Endocarpon pusillum (strain Z07020 / HMAS-L-300199)</name>
    <name type="common">Lichen-forming fungus</name>
    <dbReference type="NCBI Taxonomy" id="1263415"/>
    <lineage>
        <taxon>Eukaryota</taxon>
        <taxon>Fungi</taxon>
        <taxon>Dikarya</taxon>
        <taxon>Ascomycota</taxon>
        <taxon>Pezizomycotina</taxon>
        <taxon>Eurotiomycetes</taxon>
        <taxon>Chaetothyriomycetidae</taxon>
        <taxon>Verrucariales</taxon>
        <taxon>Verrucariaceae</taxon>
        <taxon>Endocarpon</taxon>
    </lineage>
</organism>
<feature type="region of interest" description="Disordered" evidence="7">
    <location>
        <begin position="293"/>
        <end position="320"/>
    </location>
</feature>
<dbReference type="GeneID" id="19239942"/>
<dbReference type="CDD" id="cd20024">
    <property type="entry name" value="FH_FOXJ2-like"/>
    <property type="match status" value="1"/>
</dbReference>
<feature type="compositionally biased region" description="Basic residues" evidence="7">
    <location>
        <begin position="1"/>
        <end position="11"/>
    </location>
</feature>
<dbReference type="PANTHER" id="PTHR45881">
    <property type="entry name" value="CHECKPOINT SUPPRESSOR 1-LIKE, ISOFORM A-RELATED"/>
    <property type="match status" value="1"/>
</dbReference>
<keyword evidence="5 6" id="KW-0539">Nucleus</keyword>
<feature type="region of interest" description="Disordered" evidence="7">
    <location>
        <begin position="1"/>
        <end position="69"/>
    </location>
</feature>
<feature type="domain" description="FHA" evidence="8">
    <location>
        <begin position="126"/>
        <end position="202"/>
    </location>
</feature>
<evidence type="ECO:0008006" key="12">
    <source>
        <dbReference type="Google" id="ProtNLM"/>
    </source>
</evidence>
<feature type="DNA-binding region" description="Fork-head" evidence="6">
    <location>
        <begin position="342"/>
        <end position="432"/>
    </location>
</feature>
<dbReference type="InterPro" id="IPR000253">
    <property type="entry name" value="FHA_dom"/>
</dbReference>
<evidence type="ECO:0000313" key="10">
    <source>
        <dbReference type="EMBL" id="ERF72071.1"/>
    </source>
</evidence>
<dbReference type="eggNOG" id="KOG2294">
    <property type="taxonomic scope" value="Eukaryota"/>
</dbReference>
<accession>U1GJR4</accession>
<protein>
    <recommendedName>
        <fullName evidence="12">Fork-head transcriptional regulator 2</fullName>
    </recommendedName>
</protein>
<evidence type="ECO:0000259" key="9">
    <source>
        <dbReference type="PROSITE" id="PS50039"/>
    </source>
</evidence>
<dbReference type="RefSeq" id="XP_007802298.1">
    <property type="nucleotide sequence ID" value="XM_007804107.1"/>
</dbReference>